<dbReference type="OMA" id="WADWRTS"/>
<accession>G7E4G9</accession>
<evidence type="ECO:0000313" key="3">
    <source>
        <dbReference type="EMBL" id="GAA97729.1"/>
    </source>
</evidence>
<keyword evidence="4" id="KW-1185">Reference proteome</keyword>
<name>G7E4G9_MIXOS</name>
<evidence type="ECO:0000256" key="1">
    <source>
        <dbReference type="SAM" id="MobiDB-lite"/>
    </source>
</evidence>
<feature type="region of interest" description="Disordered" evidence="1">
    <location>
        <begin position="370"/>
        <end position="423"/>
    </location>
</feature>
<dbReference type="Pfam" id="PF11911">
    <property type="entry name" value="DUF3429"/>
    <property type="match status" value="1"/>
</dbReference>
<reference evidence="3 4" key="1">
    <citation type="journal article" date="2011" name="J. Gen. Appl. Microbiol.">
        <title>Draft genome sequencing of the enigmatic basidiomycete Mixia osmundae.</title>
        <authorList>
            <person name="Nishida H."/>
            <person name="Nagatsuka Y."/>
            <person name="Sugiyama J."/>
        </authorList>
    </citation>
    <scope>NUCLEOTIDE SEQUENCE [LARGE SCALE GENOMIC DNA]</scope>
    <source>
        <strain evidence="4">CBS 9802 / IAM 14324 / JCM 22182 / KY 12970</strain>
    </source>
</reference>
<dbReference type="RefSeq" id="XP_014564817.1">
    <property type="nucleotide sequence ID" value="XM_014709331.1"/>
</dbReference>
<feature type="transmembrane region" description="Helical" evidence="2">
    <location>
        <begin position="297"/>
        <end position="317"/>
    </location>
</feature>
<proteinExistence type="predicted"/>
<dbReference type="PANTHER" id="PTHR15887:SF1">
    <property type="entry name" value="TRANSMEMBRANE PROTEIN 69"/>
    <property type="match status" value="1"/>
</dbReference>
<dbReference type="PANTHER" id="PTHR15887">
    <property type="entry name" value="TRANSMEMBRANE PROTEIN 69"/>
    <property type="match status" value="1"/>
</dbReference>
<organism evidence="3 4">
    <name type="scientific">Mixia osmundae (strain CBS 9802 / IAM 14324 / JCM 22182 / KY 12970)</name>
    <dbReference type="NCBI Taxonomy" id="764103"/>
    <lineage>
        <taxon>Eukaryota</taxon>
        <taxon>Fungi</taxon>
        <taxon>Dikarya</taxon>
        <taxon>Basidiomycota</taxon>
        <taxon>Pucciniomycotina</taxon>
        <taxon>Mixiomycetes</taxon>
        <taxon>Mixiales</taxon>
        <taxon>Mixiaceae</taxon>
        <taxon>Mixia</taxon>
    </lineage>
</organism>
<sequence length="423" mass="45968">MTVLRNLPRTAYRAHSLSRLSSVSKLATASPLAHYSRHSVVDARTRREQPRGYLEHAIPLAGNMKHSGPSPLRSIEAHRRHASSSVAGQPASSSFKETGQNAKQEASKAVKDVTQAISGANATTSQLQGGDLSEAESSLKSVENIMENVPREAIVWGAAGLIPYVATSLTTVYLARVAGQAQAAEMLGRGQSPMNEETALALLHHVEHIQVSYGAIILSFLGALHWGMEFSAFNGRKGNTRYVIGIVPVAVAWSTLLVPTHQIALAIQWAAFVGVWWADWRTSTWGWTPKWYATYRFGLTAIVGSAILVSLGGANYFGPDKGGPGSLTSQRLAEIRQREYPELANSEDAASGRAVTKKIGGDINAEKTKSGDAYVQFTNVPRQKEKEEEERKKAEEEEKKKQAEAAKEKKAAVEKKRKEAEGQ</sequence>
<feature type="compositionally biased region" description="Basic and acidic residues" evidence="1">
    <location>
        <begin position="382"/>
        <end position="423"/>
    </location>
</feature>
<dbReference type="EMBL" id="BABT02000134">
    <property type="protein sequence ID" value="GAA97729.1"/>
    <property type="molecule type" value="Genomic_DNA"/>
</dbReference>
<dbReference type="InterPro" id="IPR021836">
    <property type="entry name" value="DUF3429"/>
</dbReference>
<reference evidence="3 4" key="2">
    <citation type="journal article" date="2012" name="Open Biol.">
        <title>Characteristics of nucleosomes and linker DNA regions on the genome of the basidiomycete Mixia osmundae revealed by mono- and dinucleosome mapping.</title>
        <authorList>
            <person name="Nishida H."/>
            <person name="Kondo S."/>
            <person name="Matsumoto T."/>
            <person name="Suzuki Y."/>
            <person name="Yoshikawa H."/>
            <person name="Taylor T.D."/>
            <person name="Sugiyama J."/>
        </authorList>
    </citation>
    <scope>NUCLEOTIDE SEQUENCE [LARGE SCALE GENOMIC DNA]</scope>
    <source>
        <strain evidence="4">CBS 9802 / IAM 14324 / JCM 22182 / KY 12970</strain>
    </source>
</reference>
<dbReference type="eggNOG" id="ENOG502RY8Z">
    <property type="taxonomic scope" value="Eukaryota"/>
</dbReference>
<evidence type="ECO:0008006" key="5">
    <source>
        <dbReference type="Google" id="ProtNLM"/>
    </source>
</evidence>
<evidence type="ECO:0000256" key="2">
    <source>
        <dbReference type="SAM" id="Phobius"/>
    </source>
</evidence>
<dbReference type="Proteomes" id="UP000009131">
    <property type="component" value="Unassembled WGS sequence"/>
</dbReference>
<comment type="caution">
    <text evidence="3">The sequence shown here is derived from an EMBL/GenBank/DDBJ whole genome shotgun (WGS) entry which is preliminary data.</text>
</comment>
<keyword evidence="2" id="KW-0472">Membrane</keyword>
<dbReference type="HOGENOM" id="CLU_045137_1_1_1"/>
<keyword evidence="2" id="KW-0812">Transmembrane</keyword>
<dbReference type="OrthoDB" id="194289at2759"/>
<dbReference type="STRING" id="764103.G7E4G9"/>
<keyword evidence="2" id="KW-1133">Transmembrane helix</keyword>
<evidence type="ECO:0000313" key="4">
    <source>
        <dbReference type="Proteomes" id="UP000009131"/>
    </source>
</evidence>
<gene>
    <name evidence="3" type="primary">Mo04408</name>
    <name evidence="3" type="ORF">E5Q_04408</name>
</gene>
<feature type="compositionally biased region" description="Low complexity" evidence="1">
    <location>
        <begin position="83"/>
        <end position="94"/>
    </location>
</feature>
<feature type="region of interest" description="Disordered" evidence="1">
    <location>
        <begin position="61"/>
        <end position="110"/>
    </location>
</feature>
<feature type="compositionally biased region" description="Polar residues" evidence="1">
    <location>
        <begin position="95"/>
        <end position="104"/>
    </location>
</feature>
<feature type="transmembrane region" description="Helical" evidence="2">
    <location>
        <begin position="211"/>
        <end position="232"/>
    </location>
</feature>
<feature type="transmembrane region" description="Helical" evidence="2">
    <location>
        <begin position="244"/>
        <end position="277"/>
    </location>
</feature>
<protein>
    <recommendedName>
        <fullName evidence="5">Mitochondrial inner membrane protein 1</fullName>
    </recommendedName>
</protein>
<dbReference type="AlphaFoldDB" id="G7E4G9"/>
<dbReference type="InParanoid" id="G7E4G9"/>